<dbReference type="NCBIfam" id="TIGR02531">
    <property type="entry name" value="yecD_yerC"/>
    <property type="match status" value="1"/>
</dbReference>
<dbReference type="GO" id="GO:0043565">
    <property type="term" value="F:sequence-specific DNA binding"/>
    <property type="evidence" value="ECO:0007669"/>
    <property type="project" value="InterPro"/>
</dbReference>
<accession>A0A100YVS1</accession>
<dbReference type="PANTHER" id="PTHR40080">
    <property type="entry name" value="LMO1763 PROTEIN"/>
    <property type="match status" value="1"/>
</dbReference>
<organism evidence="1 2">
    <name type="scientific">Tractidigestivibacter scatoligenes</name>
    <name type="common">Olsenella scatoligenes</name>
    <dbReference type="NCBI Taxonomy" id="1299998"/>
    <lineage>
        <taxon>Bacteria</taxon>
        <taxon>Bacillati</taxon>
        <taxon>Actinomycetota</taxon>
        <taxon>Coriobacteriia</taxon>
        <taxon>Coriobacteriales</taxon>
        <taxon>Atopobiaceae</taxon>
        <taxon>Tractidigestivibacter</taxon>
    </lineage>
</organism>
<dbReference type="EMBL" id="LOJF01000009">
    <property type="protein sequence ID" value="KUH58585.1"/>
    <property type="molecule type" value="Genomic_DNA"/>
</dbReference>
<dbReference type="Proteomes" id="UP000054078">
    <property type="component" value="Unassembled WGS sequence"/>
</dbReference>
<dbReference type="GO" id="GO:0003700">
    <property type="term" value="F:DNA-binding transcription factor activity"/>
    <property type="evidence" value="ECO:0007669"/>
    <property type="project" value="InterPro"/>
</dbReference>
<dbReference type="STRING" id="1299998.AUL39_06290"/>
<dbReference type="RefSeq" id="WP_059054734.1">
    <property type="nucleotide sequence ID" value="NZ_LOJF01000009.1"/>
</dbReference>
<sequence>MARDSRTRDNASNPEETKRLCEAVCLVKTPEEAVAFLADLLSPHEMCDLAQRLEVATLLRSGRSYVDVSSTTGASSTTVSRVSKCLRGERGGYRLVLERLDGAADAAEHAGIEKDWDSEKQGDKS</sequence>
<evidence type="ECO:0008006" key="3">
    <source>
        <dbReference type="Google" id="ProtNLM"/>
    </source>
</evidence>
<dbReference type="InterPro" id="IPR038116">
    <property type="entry name" value="TrpR-like_sf"/>
</dbReference>
<dbReference type="AlphaFoldDB" id="A0A100YVS1"/>
<comment type="caution">
    <text evidence="1">The sequence shown here is derived from an EMBL/GenBank/DDBJ whole genome shotgun (WGS) entry which is preliminary data.</text>
</comment>
<dbReference type="SUPFAM" id="SSF48295">
    <property type="entry name" value="TrpR-like"/>
    <property type="match status" value="1"/>
</dbReference>
<dbReference type="InterPro" id="IPR013368">
    <property type="entry name" value="YecD_YerC"/>
</dbReference>
<dbReference type="PANTHER" id="PTHR40080:SF1">
    <property type="entry name" value="TRPR-LIKE PROTEIN YERC_YECD"/>
    <property type="match status" value="1"/>
</dbReference>
<name>A0A100YVS1_TRASO</name>
<protein>
    <recommendedName>
        <fullName evidence="3">TrpR YerC/YecD</fullName>
    </recommendedName>
</protein>
<dbReference type="InterPro" id="IPR000831">
    <property type="entry name" value="Trp_repress"/>
</dbReference>
<dbReference type="OrthoDB" id="2621539at2"/>
<proteinExistence type="predicted"/>
<dbReference type="InterPro" id="IPR010921">
    <property type="entry name" value="Trp_repressor/repl_initiator"/>
</dbReference>
<dbReference type="Pfam" id="PF01371">
    <property type="entry name" value="Trp_repressor"/>
    <property type="match status" value="1"/>
</dbReference>
<reference evidence="1 2" key="1">
    <citation type="submission" date="2015-12" db="EMBL/GenBank/DDBJ databases">
        <title>Draft Genome Sequence of Olsenella scatoligenes SK9K4T; a Producer of 3-Methylindole- (skatole) and 4-Methylphenol- (p-cresol) Isolated from Pig Feces.</title>
        <authorList>
            <person name="Li X."/>
            <person name="Borg B."/>
            <person name="Canibe N."/>
        </authorList>
    </citation>
    <scope>NUCLEOTIDE SEQUENCE [LARGE SCALE GENOMIC DNA]</scope>
    <source>
        <strain evidence="1 2">SK9K4</strain>
    </source>
</reference>
<gene>
    <name evidence="1" type="ORF">AUL39_06290</name>
</gene>
<evidence type="ECO:0000313" key="2">
    <source>
        <dbReference type="Proteomes" id="UP000054078"/>
    </source>
</evidence>
<dbReference type="Gene3D" id="1.10.1270.10">
    <property type="entry name" value="TrpR-like"/>
    <property type="match status" value="1"/>
</dbReference>
<keyword evidence="2" id="KW-1185">Reference proteome</keyword>
<evidence type="ECO:0000313" key="1">
    <source>
        <dbReference type="EMBL" id="KUH58585.1"/>
    </source>
</evidence>